<protein>
    <recommendedName>
        <fullName evidence="9">Transmembrane protein 126A</fullName>
    </recommendedName>
</protein>
<proteinExistence type="predicted"/>
<comment type="subcellular location">
    <subcellularLocation>
        <location evidence="1">Mitochondrion membrane</location>
        <topology evidence="1">Multi-pass membrane protein</topology>
    </subcellularLocation>
</comment>
<dbReference type="OrthoDB" id="6234762at2759"/>
<evidence type="ECO:0000256" key="2">
    <source>
        <dbReference type="ARBA" id="ARBA00022692"/>
    </source>
</evidence>
<dbReference type="GO" id="GO:0032981">
    <property type="term" value="P:mitochondrial respiratory chain complex I assembly"/>
    <property type="evidence" value="ECO:0007669"/>
    <property type="project" value="TreeGrafter"/>
</dbReference>
<evidence type="ECO:0000313" key="8">
    <source>
        <dbReference type="Proteomes" id="UP000729913"/>
    </source>
</evidence>
<evidence type="ECO:0000256" key="1">
    <source>
        <dbReference type="ARBA" id="ARBA00004225"/>
    </source>
</evidence>
<evidence type="ECO:0000313" key="7">
    <source>
        <dbReference type="EMBL" id="KAG8036582.1"/>
    </source>
</evidence>
<dbReference type="InterPro" id="IPR009801">
    <property type="entry name" value="TMEM126"/>
</dbReference>
<name>A0A8J5QV11_9HYME</name>
<keyword evidence="2 6" id="KW-0812">Transmembrane</keyword>
<comment type="caution">
    <text evidence="7">The sequence shown here is derived from an EMBL/GenBank/DDBJ whole genome shotgun (WGS) entry which is preliminary data.</text>
</comment>
<dbReference type="PANTHER" id="PTHR16296">
    <property type="entry name" value="UNCHARACTERIZED HYPOTHALAMUS PROTEIN HT007"/>
    <property type="match status" value="1"/>
</dbReference>
<dbReference type="Proteomes" id="UP000729913">
    <property type="component" value="Unassembled WGS sequence"/>
</dbReference>
<feature type="transmembrane region" description="Helical" evidence="6">
    <location>
        <begin position="89"/>
        <end position="109"/>
    </location>
</feature>
<keyword evidence="4" id="KW-0496">Mitochondrion</keyword>
<dbReference type="PANTHER" id="PTHR16296:SF2">
    <property type="entry name" value="TRANSMEMBRANE PROTEIN 126A"/>
    <property type="match status" value="1"/>
</dbReference>
<keyword evidence="8" id="KW-1185">Reference proteome</keyword>
<accession>A0A8J5QV11</accession>
<dbReference type="Pfam" id="PF07114">
    <property type="entry name" value="TMEM126"/>
    <property type="match status" value="1"/>
</dbReference>
<keyword evidence="5 6" id="KW-0472">Membrane</keyword>
<dbReference type="GO" id="GO:0031966">
    <property type="term" value="C:mitochondrial membrane"/>
    <property type="evidence" value="ECO:0007669"/>
    <property type="project" value="UniProtKB-SubCell"/>
</dbReference>
<reference evidence="7" key="1">
    <citation type="submission" date="2020-03" db="EMBL/GenBank/DDBJ databases">
        <authorList>
            <person name="Chebbi M.A."/>
            <person name="Drezen J.M."/>
        </authorList>
    </citation>
    <scope>NUCLEOTIDE SEQUENCE</scope>
    <source>
        <tissue evidence="7">Whole body</tissue>
    </source>
</reference>
<dbReference type="AlphaFoldDB" id="A0A8J5QV11"/>
<gene>
    <name evidence="7" type="ORF">G9C98_003904</name>
</gene>
<reference evidence="7" key="2">
    <citation type="submission" date="2021-04" db="EMBL/GenBank/DDBJ databases">
        <title>Genome-wide patterns of bracovirus chromosomal integration into multiple host tissues during parasitism.</title>
        <authorList>
            <person name="Chebbi M.A.C."/>
        </authorList>
    </citation>
    <scope>NUCLEOTIDE SEQUENCE</scope>
    <source>
        <tissue evidence="7">Whole body</tissue>
    </source>
</reference>
<dbReference type="EMBL" id="JAAOIC020000048">
    <property type="protein sequence ID" value="KAG8036582.1"/>
    <property type="molecule type" value="Genomic_DNA"/>
</dbReference>
<evidence type="ECO:0008006" key="9">
    <source>
        <dbReference type="Google" id="ProtNLM"/>
    </source>
</evidence>
<organism evidence="7 8">
    <name type="scientific">Cotesia typhae</name>
    <dbReference type="NCBI Taxonomy" id="2053667"/>
    <lineage>
        <taxon>Eukaryota</taxon>
        <taxon>Metazoa</taxon>
        <taxon>Ecdysozoa</taxon>
        <taxon>Arthropoda</taxon>
        <taxon>Hexapoda</taxon>
        <taxon>Insecta</taxon>
        <taxon>Pterygota</taxon>
        <taxon>Neoptera</taxon>
        <taxon>Endopterygota</taxon>
        <taxon>Hymenoptera</taxon>
        <taxon>Apocrita</taxon>
        <taxon>Ichneumonoidea</taxon>
        <taxon>Braconidae</taxon>
        <taxon>Microgastrinae</taxon>
        <taxon>Cotesia</taxon>
    </lineage>
</organism>
<evidence type="ECO:0000256" key="4">
    <source>
        <dbReference type="ARBA" id="ARBA00023128"/>
    </source>
</evidence>
<sequence length="143" mass="15995">MALQPSIGSVPPGAIQYVMQDLFLKLTPCPLCVETRAVLIQTGAAIIYPCIAAPLANFFLAARIGTYRLPYFTEGKEIYKLWIKFLKPLRLKLVILTAVNILAAGFITYQEAMSIQTVRLKLIKFAEQLHKEGESAKLQKLKQ</sequence>
<keyword evidence="3 6" id="KW-1133">Transmembrane helix</keyword>
<evidence type="ECO:0000256" key="5">
    <source>
        <dbReference type="ARBA" id="ARBA00023136"/>
    </source>
</evidence>
<evidence type="ECO:0000256" key="3">
    <source>
        <dbReference type="ARBA" id="ARBA00022989"/>
    </source>
</evidence>
<evidence type="ECO:0000256" key="6">
    <source>
        <dbReference type="SAM" id="Phobius"/>
    </source>
</evidence>